<sequence length="367" mass="38985">MRLEITTVVDVDWMPQIGLEAVLIEHERTLQEAATRVGASGVAVRCSTTVQRDRPLHGLLAAAQRADLLVIGSHKSSTAVGIINGTLPLAVAARTRSPLVVVPVGWQHKEGPVIVGVDDETGTAAMAFAAAEADRLQTTLVAVRAWKLPPAAYGAWPPDSSPYDDVKRAEGALLETMVSPVRARHEHLPIDSLLEDGRPSVVLAQRASSAQLAVVGSHGRGAVAGLLLGSVGHDLLMNMPSPVAIVPRTARSEAEGVPEPAARPGARTLRIELQTASLAVTLFGLGAGTQQWQFVGTVDGHPAFRSPTFAAPYTWGGIPLGKTVAPREEWAPGMTEALDELALEIERAGWTELSRGERPWDITFERS</sequence>
<dbReference type="Pfam" id="PF00582">
    <property type="entry name" value="Usp"/>
    <property type="match status" value="2"/>
</dbReference>
<dbReference type="PRINTS" id="PR01438">
    <property type="entry name" value="UNVRSLSTRESS"/>
</dbReference>
<reference evidence="4" key="1">
    <citation type="journal article" date="2019" name="Int. J. Syst. Evol. Microbiol.">
        <title>The Global Catalogue of Microorganisms (GCM) 10K type strain sequencing project: providing services to taxonomists for standard genome sequencing and annotation.</title>
        <authorList>
            <consortium name="The Broad Institute Genomics Platform"/>
            <consortium name="The Broad Institute Genome Sequencing Center for Infectious Disease"/>
            <person name="Wu L."/>
            <person name="Ma J."/>
        </authorList>
    </citation>
    <scope>NUCLEOTIDE SEQUENCE [LARGE SCALE GENOMIC DNA]</scope>
    <source>
        <strain evidence="4">JCM 12398</strain>
    </source>
</reference>
<dbReference type="Proteomes" id="UP001501266">
    <property type="component" value="Unassembled WGS sequence"/>
</dbReference>
<feature type="domain" description="UspA" evidence="2">
    <location>
        <begin position="113"/>
        <end position="247"/>
    </location>
</feature>
<organism evidence="3 4">
    <name type="scientific">Agrococcus citreus</name>
    <dbReference type="NCBI Taxonomy" id="84643"/>
    <lineage>
        <taxon>Bacteria</taxon>
        <taxon>Bacillati</taxon>
        <taxon>Actinomycetota</taxon>
        <taxon>Actinomycetes</taxon>
        <taxon>Micrococcales</taxon>
        <taxon>Microbacteriaceae</taxon>
        <taxon>Agrococcus</taxon>
    </lineage>
</organism>
<keyword evidence="4" id="KW-1185">Reference proteome</keyword>
<evidence type="ECO:0000313" key="3">
    <source>
        <dbReference type="EMBL" id="GAA1419758.1"/>
    </source>
</evidence>
<proteinExistence type="inferred from homology"/>
<dbReference type="SUPFAM" id="SSF52402">
    <property type="entry name" value="Adenine nucleotide alpha hydrolases-like"/>
    <property type="match status" value="2"/>
</dbReference>
<evidence type="ECO:0000256" key="1">
    <source>
        <dbReference type="ARBA" id="ARBA00008791"/>
    </source>
</evidence>
<evidence type="ECO:0000259" key="2">
    <source>
        <dbReference type="Pfam" id="PF00582"/>
    </source>
</evidence>
<dbReference type="Gene3D" id="3.40.50.620">
    <property type="entry name" value="HUPs"/>
    <property type="match status" value="2"/>
</dbReference>
<dbReference type="PANTHER" id="PTHR46268">
    <property type="entry name" value="STRESS RESPONSE PROTEIN NHAX"/>
    <property type="match status" value="1"/>
</dbReference>
<protein>
    <recommendedName>
        <fullName evidence="2">UspA domain-containing protein</fullName>
    </recommendedName>
</protein>
<dbReference type="InterPro" id="IPR006016">
    <property type="entry name" value="UspA"/>
</dbReference>
<comment type="caution">
    <text evidence="3">The sequence shown here is derived from an EMBL/GenBank/DDBJ whole genome shotgun (WGS) entry which is preliminary data.</text>
</comment>
<dbReference type="InterPro" id="IPR014729">
    <property type="entry name" value="Rossmann-like_a/b/a_fold"/>
</dbReference>
<dbReference type="InterPro" id="IPR006015">
    <property type="entry name" value="Universal_stress_UspA"/>
</dbReference>
<accession>A0ABP4JHK3</accession>
<dbReference type="EMBL" id="BAAAKK010000001">
    <property type="protein sequence ID" value="GAA1419758.1"/>
    <property type="molecule type" value="Genomic_DNA"/>
</dbReference>
<name>A0ABP4JHK3_9MICO</name>
<comment type="similarity">
    <text evidence="1">Belongs to the universal stress protein A family.</text>
</comment>
<gene>
    <name evidence="3" type="ORF">GCM10009640_08080</name>
</gene>
<evidence type="ECO:0000313" key="4">
    <source>
        <dbReference type="Proteomes" id="UP001501266"/>
    </source>
</evidence>
<dbReference type="PANTHER" id="PTHR46268:SF6">
    <property type="entry name" value="UNIVERSAL STRESS PROTEIN UP12"/>
    <property type="match status" value="1"/>
</dbReference>
<feature type="domain" description="UspA" evidence="2">
    <location>
        <begin position="3"/>
        <end position="103"/>
    </location>
</feature>